<protein>
    <recommendedName>
        <fullName evidence="8">Serpin domain-containing protein</fullName>
    </recommendedName>
</protein>
<dbReference type="InterPro" id="IPR023796">
    <property type="entry name" value="Serpin_dom"/>
</dbReference>
<organism evidence="9 10">
    <name type="scientific">Molossus molossus</name>
    <name type="common">Pallas' mastiff bat</name>
    <name type="synonym">Vespertilio molossus</name>
    <dbReference type="NCBI Taxonomy" id="27622"/>
    <lineage>
        <taxon>Eukaryota</taxon>
        <taxon>Metazoa</taxon>
        <taxon>Chordata</taxon>
        <taxon>Craniata</taxon>
        <taxon>Vertebrata</taxon>
        <taxon>Euteleostomi</taxon>
        <taxon>Mammalia</taxon>
        <taxon>Eutheria</taxon>
        <taxon>Laurasiatheria</taxon>
        <taxon>Chiroptera</taxon>
        <taxon>Yangochiroptera</taxon>
        <taxon>Molossidae</taxon>
        <taxon>Molossus</taxon>
    </lineage>
</organism>
<dbReference type="InterPro" id="IPR000215">
    <property type="entry name" value="Serpin_fam"/>
</dbReference>
<sequence length="413" mass="45927">MPSSSMWGLLLLAGLSCLAPATVQGDPVQETEACHHDYETASHKIAPNLADFAFSLYRQVAHESNTTNIFFSPVSIATAFAMLSLGAKGETHNQILKGLDFNLTERAEADIHKGFEGLLYTLNRPDSQLQLTTGNALFINESVKLVEKFLEDVKKMYHSEAFTVNFQDSEAAKKRINDYVEKGTQGKIVDLVKELDENTVFTLVNYIFFKGKWVKPFDVDQTTEEDFHVDAATTVKVPMMQRLGMFDLYHCDKLSSWVLLMDYVGNATAFFILPDEGKLHHLEDTLTTEDLAKFLEKKHHRSASLLLPKLSISGTYDLETFLGKLGIARVFSNGAELSGISEEVPLKLSKALHKAVLTIDEKGTEAAGATLLEAIPMSIPPTVTFNRPFLTIIYDRNTKSPLFVGKVVNPTKK</sequence>
<evidence type="ECO:0000313" key="9">
    <source>
        <dbReference type="EMBL" id="KAF6502551.1"/>
    </source>
</evidence>
<comment type="caution">
    <text evidence="9">The sequence shown here is derived from an EMBL/GenBank/DDBJ whole genome shotgun (WGS) entry which is preliminary data.</text>
</comment>
<dbReference type="FunFam" id="3.30.497.10:FF:000001">
    <property type="entry name" value="Serine protease inhibitor"/>
    <property type="match status" value="1"/>
</dbReference>
<dbReference type="CDD" id="cd02056">
    <property type="entry name" value="serpinA1_A1AT"/>
    <property type="match status" value="1"/>
</dbReference>
<dbReference type="Proteomes" id="UP000550707">
    <property type="component" value="Unassembled WGS sequence"/>
</dbReference>
<keyword evidence="2" id="KW-0646">Protease inhibitor</keyword>
<dbReference type="FunFam" id="2.30.39.10:FF:000003">
    <property type="entry name" value="alpha-1-antitrypsin isoform X1"/>
    <property type="match status" value="1"/>
</dbReference>
<dbReference type="Gene3D" id="2.30.39.10">
    <property type="entry name" value="Alpha-1-antitrypsin, domain 1"/>
    <property type="match status" value="1"/>
</dbReference>
<dbReference type="Pfam" id="PF00079">
    <property type="entry name" value="Serpin"/>
    <property type="match status" value="1"/>
</dbReference>
<proteinExistence type="inferred from homology"/>
<dbReference type="PANTHER" id="PTHR11461">
    <property type="entry name" value="SERINE PROTEASE INHIBITOR, SERPIN"/>
    <property type="match status" value="1"/>
</dbReference>
<dbReference type="InParanoid" id="A0A7J8K1D8"/>
<keyword evidence="3 7" id="KW-0732">Signal</keyword>
<dbReference type="InterPro" id="IPR042185">
    <property type="entry name" value="Serpin_sf_2"/>
</dbReference>
<dbReference type="SUPFAM" id="SSF56574">
    <property type="entry name" value="Serpins"/>
    <property type="match status" value="1"/>
</dbReference>
<dbReference type="Gene3D" id="2.10.310.10">
    <property type="entry name" value="Serpins superfamily"/>
    <property type="match status" value="1"/>
</dbReference>
<keyword evidence="10" id="KW-1185">Reference proteome</keyword>
<evidence type="ECO:0000256" key="4">
    <source>
        <dbReference type="ARBA" id="ARBA00022900"/>
    </source>
</evidence>
<dbReference type="PANTHER" id="PTHR11461:SF165">
    <property type="entry name" value="ALPHA-1-ANTITRYPSIN"/>
    <property type="match status" value="1"/>
</dbReference>
<dbReference type="SMART" id="SM00093">
    <property type="entry name" value="SERPIN"/>
    <property type="match status" value="1"/>
</dbReference>
<dbReference type="Gene3D" id="3.30.497.10">
    <property type="entry name" value="Antithrombin, subunit I, domain 2"/>
    <property type="match status" value="1"/>
</dbReference>
<dbReference type="FunFam" id="2.10.310.10:FF:000001">
    <property type="entry name" value="Serpin family A member 1"/>
    <property type="match status" value="1"/>
</dbReference>
<keyword evidence="4" id="KW-0722">Serine protease inhibitor</keyword>
<evidence type="ECO:0000256" key="5">
    <source>
        <dbReference type="ARBA" id="ARBA00023180"/>
    </source>
</evidence>
<evidence type="ECO:0000313" key="10">
    <source>
        <dbReference type="Proteomes" id="UP000550707"/>
    </source>
</evidence>
<evidence type="ECO:0000256" key="2">
    <source>
        <dbReference type="ARBA" id="ARBA00022690"/>
    </source>
</evidence>
<name>A0A7J8K1D8_MOLMO</name>
<dbReference type="OrthoDB" id="671595at2759"/>
<evidence type="ECO:0000256" key="1">
    <source>
        <dbReference type="ARBA" id="ARBA00009500"/>
    </source>
</evidence>
<feature type="chain" id="PRO_5029602888" description="Serpin domain-containing protein" evidence="7">
    <location>
        <begin position="26"/>
        <end position="413"/>
    </location>
</feature>
<reference evidence="9 10" key="1">
    <citation type="journal article" date="2020" name="Nature">
        <title>Six reference-quality genomes reveal evolution of bat adaptations.</title>
        <authorList>
            <person name="Jebb D."/>
            <person name="Huang Z."/>
            <person name="Pippel M."/>
            <person name="Hughes G.M."/>
            <person name="Lavrichenko K."/>
            <person name="Devanna P."/>
            <person name="Winkler S."/>
            <person name="Jermiin L.S."/>
            <person name="Skirmuntt E.C."/>
            <person name="Katzourakis A."/>
            <person name="Burkitt-Gray L."/>
            <person name="Ray D.A."/>
            <person name="Sullivan K.A.M."/>
            <person name="Roscito J.G."/>
            <person name="Kirilenko B.M."/>
            <person name="Davalos L.M."/>
            <person name="Corthals A.P."/>
            <person name="Power M.L."/>
            <person name="Jones G."/>
            <person name="Ransome R.D."/>
            <person name="Dechmann D.K.N."/>
            <person name="Locatelli A.G."/>
            <person name="Puechmaille S.J."/>
            <person name="Fedrigo O."/>
            <person name="Jarvis E.D."/>
            <person name="Hiller M."/>
            <person name="Vernes S.C."/>
            <person name="Myers E.W."/>
            <person name="Teeling E.C."/>
        </authorList>
    </citation>
    <scope>NUCLEOTIDE SEQUENCE [LARGE SCALE GENOMIC DNA]</scope>
    <source>
        <strain evidence="9">MMolMol1</strain>
        <tissue evidence="9">Muscle</tissue>
    </source>
</reference>
<comment type="similarity">
    <text evidence="1 6">Belongs to the serpin family.</text>
</comment>
<dbReference type="InterPro" id="IPR042178">
    <property type="entry name" value="Serpin_sf_1"/>
</dbReference>
<dbReference type="EMBL" id="JACASF010000001">
    <property type="protein sequence ID" value="KAF6502551.1"/>
    <property type="molecule type" value="Genomic_DNA"/>
</dbReference>
<dbReference type="GO" id="GO:0004867">
    <property type="term" value="F:serine-type endopeptidase inhibitor activity"/>
    <property type="evidence" value="ECO:0007669"/>
    <property type="project" value="UniProtKB-KW"/>
</dbReference>
<dbReference type="InterPro" id="IPR036186">
    <property type="entry name" value="Serpin_sf"/>
</dbReference>
<dbReference type="AlphaFoldDB" id="A0A7J8K1D8"/>
<keyword evidence="5" id="KW-0325">Glycoprotein</keyword>
<gene>
    <name evidence="9" type="ORF">HJG59_016317</name>
</gene>
<feature type="domain" description="Serpin" evidence="8">
    <location>
        <begin position="54"/>
        <end position="410"/>
    </location>
</feature>
<evidence type="ECO:0000256" key="3">
    <source>
        <dbReference type="ARBA" id="ARBA00022729"/>
    </source>
</evidence>
<dbReference type="FunCoup" id="A0A7J8K1D8">
    <property type="interactions" value="138"/>
</dbReference>
<feature type="signal peptide" evidence="7">
    <location>
        <begin position="1"/>
        <end position="25"/>
    </location>
</feature>
<dbReference type="GO" id="GO:0005615">
    <property type="term" value="C:extracellular space"/>
    <property type="evidence" value="ECO:0007669"/>
    <property type="project" value="InterPro"/>
</dbReference>
<accession>A0A7J8K1D8</accession>
<evidence type="ECO:0000259" key="8">
    <source>
        <dbReference type="SMART" id="SM00093"/>
    </source>
</evidence>
<evidence type="ECO:0000256" key="7">
    <source>
        <dbReference type="SAM" id="SignalP"/>
    </source>
</evidence>
<evidence type="ECO:0000256" key="6">
    <source>
        <dbReference type="RuleBase" id="RU000411"/>
    </source>
</evidence>